<sequence length="78" mass="9085">MNPRRQAVIHQQQRARRHTSNTDAYAFFNLLTGPELFEHVESLLPFHRERLFPPTETLSMFMAQALSADRSCQKAVNE</sequence>
<dbReference type="EMBL" id="FOLS01000010">
    <property type="protein sequence ID" value="SFC74406.1"/>
    <property type="molecule type" value="Genomic_DNA"/>
</dbReference>
<evidence type="ECO:0008006" key="3">
    <source>
        <dbReference type="Google" id="ProtNLM"/>
    </source>
</evidence>
<name>A0AAQ1HMH9_9PSED</name>
<evidence type="ECO:0000313" key="1">
    <source>
        <dbReference type="EMBL" id="SFC74406.1"/>
    </source>
</evidence>
<keyword evidence="2" id="KW-1185">Reference proteome</keyword>
<reference evidence="1 2" key="1">
    <citation type="submission" date="2016-10" db="EMBL/GenBank/DDBJ databases">
        <authorList>
            <person name="Varghese N."/>
            <person name="Submissions S."/>
        </authorList>
    </citation>
    <scope>NUCLEOTIDE SEQUENCE [LARGE SCALE GENOMIC DNA]</scope>
    <source>
        <strain evidence="1 2">LMG 18378</strain>
    </source>
</reference>
<evidence type="ECO:0000313" key="2">
    <source>
        <dbReference type="Proteomes" id="UP000183385"/>
    </source>
</evidence>
<proteinExistence type="predicted"/>
<dbReference type="Proteomes" id="UP000183385">
    <property type="component" value="Unassembled WGS sequence"/>
</dbReference>
<dbReference type="AlphaFoldDB" id="A0AAQ1HMH9"/>
<organism evidence="1 2">
    <name type="scientific">Pseudomonas citronellolis</name>
    <dbReference type="NCBI Taxonomy" id="53408"/>
    <lineage>
        <taxon>Bacteria</taxon>
        <taxon>Pseudomonadati</taxon>
        <taxon>Pseudomonadota</taxon>
        <taxon>Gammaproteobacteria</taxon>
        <taxon>Pseudomonadales</taxon>
        <taxon>Pseudomonadaceae</taxon>
        <taxon>Pseudomonas</taxon>
    </lineage>
</organism>
<gene>
    <name evidence="1" type="ORF">SAMN05216577_1101</name>
</gene>
<protein>
    <recommendedName>
        <fullName evidence="3">IS4 family transposase</fullName>
    </recommendedName>
</protein>
<comment type="caution">
    <text evidence="1">The sequence shown here is derived from an EMBL/GenBank/DDBJ whole genome shotgun (WGS) entry which is preliminary data.</text>
</comment>
<feature type="non-terminal residue" evidence="1">
    <location>
        <position position="78"/>
    </location>
</feature>
<accession>A0AAQ1HMH9</accession>